<keyword evidence="3" id="KW-1185">Reference proteome</keyword>
<feature type="region of interest" description="Disordered" evidence="1">
    <location>
        <begin position="1"/>
        <end position="46"/>
    </location>
</feature>
<reference evidence="2 3" key="1">
    <citation type="submission" date="2018-08" db="EMBL/GenBank/DDBJ databases">
        <title>Genomic investigation of the strawberry pathogen Phytophthora fragariae indicates pathogenicity is determined by transcriptional variation in three key races.</title>
        <authorList>
            <person name="Adams T.M."/>
            <person name="Armitage A.D."/>
            <person name="Sobczyk M.K."/>
            <person name="Bates H.J."/>
            <person name="Dunwell J.M."/>
            <person name="Nellist C.F."/>
            <person name="Harrison R.J."/>
        </authorList>
    </citation>
    <scope>NUCLEOTIDE SEQUENCE [LARGE SCALE GENOMIC DNA]</scope>
    <source>
        <strain evidence="2 3">SCRP333</strain>
    </source>
</reference>
<sequence length="46" mass="4549">MAVNGAMSETMNDDSVGATAETSDAPSTRAEHGSVTDSATTSKSDG</sequence>
<evidence type="ECO:0000313" key="3">
    <source>
        <dbReference type="Proteomes" id="UP000434957"/>
    </source>
</evidence>
<dbReference type="EMBL" id="QXFT01012485">
    <property type="protein sequence ID" value="KAE9259308.1"/>
    <property type="molecule type" value="Genomic_DNA"/>
</dbReference>
<organism evidence="2 3">
    <name type="scientific">Phytophthora rubi</name>
    <dbReference type="NCBI Taxonomy" id="129364"/>
    <lineage>
        <taxon>Eukaryota</taxon>
        <taxon>Sar</taxon>
        <taxon>Stramenopiles</taxon>
        <taxon>Oomycota</taxon>
        <taxon>Peronosporomycetes</taxon>
        <taxon>Peronosporales</taxon>
        <taxon>Peronosporaceae</taxon>
        <taxon>Phytophthora</taxon>
    </lineage>
</organism>
<proteinExistence type="predicted"/>
<dbReference type="Proteomes" id="UP000434957">
    <property type="component" value="Unassembled WGS sequence"/>
</dbReference>
<protein>
    <submittedName>
        <fullName evidence="2">Uncharacterized protein</fullName>
    </submittedName>
</protein>
<feature type="compositionally biased region" description="Polar residues" evidence="1">
    <location>
        <begin position="35"/>
        <end position="46"/>
    </location>
</feature>
<dbReference type="AlphaFoldDB" id="A0A6A4AJ56"/>
<evidence type="ECO:0000313" key="2">
    <source>
        <dbReference type="EMBL" id="KAE9259308.1"/>
    </source>
</evidence>
<gene>
    <name evidence="2" type="ORF">PR003_g34842</name>
</gene>
<name>A0A6A4AJ56_9STRA</name>
<accession>A0A6A4AJ56</accession>
<evidence type="ECO:0000256" key="1">
    <source>
        <dbReference type="SAM" id="MobiDB-lite"/>
    </source>
</evidence>
<comment type="caution">
    <text evidence="2">The sequence shown here is derived from an EMBL/GenBank/DDBJ whole genome shotgun (WGS) entry which is preliminary data.</text>
</comment>